<dbReference type="InterPro" id="IPR001660">
    <property type="entry name" value="SAM"/>
</dbReference>
<dbReference type="SMART" id="SM00454">
    <property type="entry name" value="SAM"/>
    <property type="match status" value="1"/>
</dbReference>
<name>A0A813LCN6_POLGL</name>
<dbReference type="PROSITE" id="PS50105">
    <property type="entry name" value="SAM_DOMAIN"/>
    <property type="match status" value="1"/>
</dbReference>
<comment type="caution">
    <text evidence="2">The sequence shown here is derived from an EMBL/GenBank/DDBJ whole genome shotgun (WGS) entry which is preliminary data.</text>
</comment>
<dbReference type="Proteomes" id="UP000626109">
    <property type="component" value="Unassembled WGS sequence"/>
</dbReference>
<protein>
    <recommendedName>
        <fullName evidence="1">SAM domain-containing protein</fullName>
    </recommendedName>
</protein>
<evidence type="ECO:0000313" key="3">
    <source>
        <dbReference type="Proteomes" id="UP000626109"/>
    </source>
</evidence>
<dbReference type="SUPFAM" id="SSF47769">
    <property type="entry name" value="SAM/Pointed domain"/>
    <property type="match status" value="1"/>
</dbReference>
<dbReference type="AlphaFoldDB" id="A0A813LCN6"/>
<reference evidence="2" key="1">
    <citation type="submission" date="2021-02" db="EMBL/GenBank/DDBJ databases">
        <authorList>
            <person name="Dougan E. K."/>
            <person name="Rhodes N."/>
            <person name="Thang M."/>
            <person name="Chan C."/>
        </authorList>
    </citation>
    <scope>NUCLEOTIDE SEQUENCE</scope>
</reference>
<proteinExistence type="predicted"/>
<dbReference type="Gene3D" id="1.10.150.50">
    <property type="entry name" value="Transcription Factor, Ets-1"/>
    <property type="match status" value="1"/>
</dbReference>
<evidence type="ECO:0000259" key="1">
    <source>
        <dbReference type="PROSITE" id="PS50105"/>
    </source>
</evidence>
<accession>A0A813LCN6</accession>
<dbReference type="EMBL" id="CAJNNW010034399">
    <property type="protein sequence ID" value="CAE8722557.1"/>
    <property type="molecule type" value="Genomic_DNA"/>
</dbReference>
<evidence type="ECO:0000313" key="2">
    <source>
        <dbReference type="EMBL" id="CAE8722557.1"/>
    </source>
</evidence>
<dbReference type="Pfam" id="PF07647">
    <property type="entry name" value="SAM_2"/>
    <property type="match status" value="1"/>
</dbReference>
<sequence length="302" mass="33742">MNRFICRLAGHRQYQTKHWSGQQQVWLKRSIARTADFFSNFGTLAAMNLDARSPMLRAPVASPISATSGQQAPAQQAMSMELQQVLSMSAQQVGQYFEEHGFFECGALFVEHSISGERLLRLQADDLREMGFNKVGDRLGIQQEIETLQSLCRKERQALVLVEFDEVYPHNQCHWMFHTCCGACPPQLDHYKLTSTQLKITHTHSPTVCGRKCSCLGSRVENDYHPLSAIVDVDTTNVQNSACGVAMTLVTCGLRAGAQGDGLGERQQAPKLTMALARSAGEAFARQLREQIEEYKRAESCR</sequence>
<dbReference type="InterPro" id="IPR013761">
    <property type="entry name" value="SAM/pointed_sf"/>
</dbReference>
<feature type="domain" description="SAM" evidence="1">
    <location>
        <begin position="88"/>
        <end position="151"/>
    </location>
</feature>
<gene>
    <name evidence="2" type="ORF">PGLA2088_LOCUS42606</name>
</gene>
<organism evidence="2 3">
    <name type="scientific">Polarella glacialis</name>
    <name type="common">Dinoflagellate</name>
    <dbReference type="NCBI Taxonomy" id="89957"/>
    <lineage>
        <taxon>Eukaryota</taxon>
        <taxon>Sar</taxon>
        <taxon>Alveolata</taxon>
        <taxon>Dinophyceae</taxon>
        <taxon>Suessiales</taxon>
        <taxon>Suessiaceae</taxon>
        <taxon>Polarella</taxon>
    </lineage>
</organism>